<dbReference type="Proteomes" id="UP001201812">
    <property type="component" value="Unassembled WGS sequence"/>
</dbReference>
<evidence type="ECO:0000256" key="5">
    <source>
        <dbReference type="PROSITE-ProRule" id="PRU00221"/>
    </source>
</evidence>
<dbReference type="PANTHER" id="PTHR10241:SF25">
    <property type="entry name" value="TOMOSYN, ISOFORM C"/>
    <property type="match status" value="1"/>
</dbReference>
<dbReference type="InterPro" id="IPR015943">
    <property type="entry name" value="WD40/YVTN_repeat-like_dom_sf"/>
</dbReference>
<keyword evidence="2" id="KW-0268">Exocytosis</keyword>
<feature type="compositionally biased region" description="Low complexity" evidence="6">
    <location>
        <begin position="845"/>
        <end position="857"/>
    </location>
</feature>
<dbReference type="GO" id="GO:0005886">
    <property type="term" value="C:plasma membrane"/>
    <property type="evidence" value="ECO:0007669"/>
    <property type="project" value="TreeGrafter"/>
</dbReference>
<keyword evidence="9" id="KW-1185">Reference proteome</keyword>
<dbReference type="GO" id="GO:0031201">
    <property type="term" value="C:SNARE complex"/>
    <property type="evidence" value="ECO:0007669"/>
    <property type="project" value="TreeGrafter"/>
</dbReference>
<dbReference type="Gene3D" id="2.130.10.10">
    <property type="entry name" value="YVTN repeat-like/Quinoprotein amine dehydrogenase"/>
    <property type="match status" value="3"/>
</dbReference>
<dbReference type="AlphaFoldDB" id="A0AAD4RDP9"/>
<dbReference type="EMBL" id="JAKKPZ010000001">
    <property type="protein sequence ID" value="KAI1728931.1"/>
    <property type="molecule type" value="Genomic_DNA"/>
</dbReference>
<keyword evidence="3 5" id="KW-0853">WD repeat</keyword>
<evidence type="ECO:0000259" key="7">
    <source>
        <dbReference type="Pfam" id="PF08366"/>
    </source>
</evidence>
<dbReference type="PANTHER" id="PTHR10241">
    <property type="entry name" value="LETHAL 2 GIANT LARVAE PROTEIN"/>
    <property type="match status" value="1"/>
</dbReference>
<feature type="region of interest" description="Disordered" evidence="6">
    <location>
        <begin position="709"/>
        <end position="763"/>
    </location>
</feature>
<feature type="compositionally biased region" description="Pro residues" evidence="6">
    <location>
        <begin position="723"/>
        <end position="732"/>
    </location>
</feature>
<evidence type="ECO:0000256" key="4">
    <source>
        <dbReference type="ARBA" id="ARBA00022737"/>
    </source>
</evidence>
<name>A0AAD4RDP9_9BILA</name>
<dbReference type="PROSITE" id="PS50082">
    <property type="entry name" value="WD_REPEATS_2"/>
    <property type="match status" value="1"/>
</dbReference>
<evidence type="ECO:0000313" key="9">
    <source>
        <dbReference type="Proteomes" id="UP001201812"/>
    </source>
</evidence>
<dbReference type="InterPro" id="IPR036322">
    <property type="entry name" value="WD40_repeat_dom_sf"/>
</dbReference>
<dbReference type="GO" id="GO:0019905">
    <property type="term" value="F:syntaxin binding"/>
    <property type="evidence" value="ECO:0007669"/>
    <property type="project" value="TreeGrafter"/>
</dbReference>
<organism evidence="8 9">
    <name type="scientific">Ditylenchus destructor</name>
    <dbReference type="NCBI Taxonomy" id="166010"/>
    <lineage>
        <taxon>Eukaryota</taxon>
        <taxon>Metazoa</taxon>
        <taxon>Ecdysozoa</taxon>
        <taxon>Nematoda</taxon>
        <taxon>Chromadorea</taxon>
        <taxon>Rhabditida</taxon>
        <taxon>Tylenchina</taxon>
        <taxon>Tylenchomorpha</taxon>
        <taxon>Sphaerularioidea</taxon>
        <taxon>Anguinidae</taxon>
        <taxon>Anguininae</taxon>
        <taxon>Ditylenchus</taxon>
    </lineage>
</organism>
<proteinExistence type="inferred from homology"/>
<evidence type="ECO:0000313" key="8">
    <source>
        <dbReference type="EMBL" id="KAI1728931.1"/>
    </source>
</evidence>
<dbReference type="SMART" id="SM00320">
    <property type="entry name" value="WD40"/>
    <property type="match status" value="7"/>
</dbReference>
<dbReference type="GO" id="GO:0045159">
    <property type="term" value="F:myosin II binding"/>
    <property type="evidence" value="ECO:0007669"/>
    <property type="project" value="TreeGrafter"/>
</dbReference>
<protein>
    <submittedName>
        <fullName evidence="8">LLGL2 domain-containing protein</fullName>
    </submittedName>
</protein>
<dbReference type="SUPFAM" id="SSF50978">
    <property type="entry name" value="WD40 repeat-like"/>
    <property type="match status" value="1"/>
</dbReference>
<feature type="compositionally biased region" description="Low complexity" evidence="6">
    <location>
        <begin position="607"/>
        <end position="624"/>
    </location>
</feature>
<feature type="region of interest" description="Disordered" evidence="6">
    <location>
        <begin position="806"/>
        <end position="869"/>
    </location>
</feature>
<evidence type="ECO:0000256" key="6">
    <source>
        <dbReference type="SAM" id="MobiDB-lite"/>
    </source>
</evidence>
<evidence type="ECO:0000256" key="3">
    <source>
        <dbReference type="ARBA" id="ARBA00022574"/>
    </source>
</evidence>
<dbReference type="GO" id="GO:0006887">
    <property type="term" value="P:exocytosis"/>
    <property type="evidence" value="ECO:0007669"/>
    <property type="project" value="UniProtKB-KW"/>
</dbReference>
<keyword evidence="4" id="KW-0677">Repeat</keyword>
<feature type="compositionally biased region" description="Polar residues" evidence="6">
    <location>
        <begin position="589"/>
        <end position="598"/>
    </location>
</feature>
<feature type="compositionally biased region" description="Polar residues" evidence="6">
    <location>
        <begin position="908"/>
        <end position="917"/>
    </location>
</feature>
<dbReference type="GO" id="GO:0006893">
    <property type="term" value="P:Golgi to plasma membrane transport"/>
    <property type="evidence" value="ECO:0007669"/>
    <property type="project" value="TreeGrafter"/>
</dbReference>
<evidence type="ECO:0000256" key="2">
    <source>
        <dbReference type="ARBA" id="ARBA00022483"/>
    </source>
</evidence>
<dbReference type="Pfam" id="PF08366">
    <property type="entry name" value="LLGL"/>
    <property type="match status" value="1"/>
</dbReference>
<feature type="domain" description="Lethal giant larvae homologue 2" evidence="7">
    <location>
        <begin position="294"/>
        <end position="397"/>
    </location>
</feature>
<dbReference type="InterPro" id="IPR013577">
    <property type="entry name" value="LLGL2"/>
</dbReference>
<feature type="repeat" description="WD" evidence="5">
    <location>
        <begin position="251"/>
        <end position="292"/>
    </location>
</feature>
<comment type="similarity">
    <text evidence="1">Belongs to the WD repeat L(2)GL family.</text>
</comment>
<dbReference type="Pfam" id="PF00400">
    <property type="entry name" value="WD40"/>
    <property type="match status" value="1"/>
</dbReference>
<feature type="compositionally biased region" description="Polar residues" evidence="6">
    <location>
        <begin position="951"/>
        <end position="969"/>
    </location>
</feature>
<dbReference type="GO" id="GO:0005096">
    <property type="term" value="F:GTPase activator activity"/>
    <property type="evidence" value="ECO:0007669"/>
    <property type="project" value="TreeGrafter"/>
</dbReference>
<comment type="caution">
    <text evidence="8">The sequence shown here is derived from an EMBL/GenBank/DDBJ whole genome shotgun (WGS) entry which is preliminary data.</text>
</comment>
<evidence type="ECO:0000256" key="1">
    <source>
        <dbReference type="ARBA" id="ARBA00008070"/>
    </source>
</evidence>
<feature type="region of interest" description="Disordered" evidence="6">
    <location>
        <begin position="564"/>
        <end position="631"/>
    </location>
</feature>
<feature type="region of interest" description="Disordered" evidence="6">
    <location>
        <begin position="882"/>
        <end position="969"/>
    </location>
</feature>
<dbReference type="PRINTS" id="PR00962">
    <property type="entry name" value="LETHAL2GIANT"/>
</dbReference>
<feature type="compositionally biased region" description="Pro residues" evidence="6">
    <location>
        <begin position="745"/>
        <end position="758"/>
    </location>
</feature>
<dbReference type="InterPro" id="IPR001680">
    <property type="entry name" value="WD40_rpt"/>
</dbReference>
<dbReference type="InterPro" id="IPR000664">
    <property type="entry name" value="Lethal2_giant"/>
</dbReference>
<reference evidence="8" key="1">
    <citation type="submission" date="2022-01" db="EMBL/GenBank/DDBJ databases">
        <title>Genome Sequence Resource for Two Populations of Ditylenchus destructor, the Migratory Endoparasitic Phytonematode.</title>
        <authorList>
            <person name="Zhang H."/>
            <person name="Lin R."/>
            <person name="Xie B."/>
        </authorList>
    </citation>
    <scope>NUCLEOTIDE SEQUENCE</scope>
    <source>
        <strain evidence="8">BazhouSP</strain>
    </source>
</reference>
<sequence>MVIPSVGHAEVGRPRDFTYTTKVPVNMRRKLVSAIDGIRNLHLKTGDEEEYELEVEEKAATQHFALANIVRHGFPDDPRCMAFDPVQRLLAIGGGRGTVRLLGQAGVDYYLKHDSDEPVLFVQFLVNEGGLITGLRDDSIHLWNYRQKTPEIVHSLKMSKERITCVHLPFQSKWLHVGTDKGNVYFICLATFELSTYVINWNKAIDISCRTHPGCVKELSLCPSEPHRLLMLYEKGHVVVWNLVNKEVERFAIENSPAKCIAWHHDGRQLMCGHKDGSLTIWNIKKPKELVHKTTPHSPNDSNACRPITHLSWNVTADGEQIIVFAGGMAADEGVLPALTVLRNKGSITVLEMDHNIVEMCALNSFPFNTVAQLPYGIAVLLKEDLLVIDSTLPGYPCFESPYPMDIHESPVTYLAYYADCPVDLIAALTLVGRNQRRQGVRLSEKPWPINGGVGRECATGQQEILLTGHEDGSIKFWQASSENLQVMYKLKTGRHFEKASSSDDVPQRAVISHAVTGVELCLDSRLLLVAGASGQVSLFRFVKTESCQDVAVVILPQLCSSTAAPSTPPPPNNEEDSQQLHLKPQRGASVSGNSTPRSGGLRRQADTSSSSRDSHSTDTSSGSQVAEQLPIKVRGGALRRPAGYQPELVCQIPWIGGLTPEKITAMALSSAYGIVAIGTQSGIALVDIIASTQIYAWSNAELHDRPSVPLPVHLPASANPNATPPEAPSPQEPNNASSFLPPLARKPPPPRPPPPRITIPNKQACSSSAPFCALTSGLPHRQMSVPHSQHINFVAHSVDAQFDRTTRRKANSSSCGNQIHPAHAGELSSREIARPNGLKLFPMSRSDSSSRDQLSSPGTPTSTHFATPPLLDLILTEEEEEYTENTSGCFTPPSSPSLTPTPESALRASSSFNQLSHLDIPQPLVQSRSSSELTEESIDNQIDRHRFASFSPSNPRKNSTSQHLAVSGRSNSLKMAATVVRKFTGKVRLGRSMSVQQKCMSPTSEPLTMRPCQTNDTCMISLDSFKSQF</sequence>
<accession>A0AAD4RDP9</accession>
<gene>
    <name evidence="8" type="ORF">DdX_01141</name>
</gene>